<feature type="transmembrane region" description="Helical" evidence="8">
    <location>
        <begin position="448"/>
        <end position="466"/>
    </location>
</feature>
<feature type="transmembrane region" description="Helical" evidence="8">
    <location>
        <begin position="185"/>
        <end position="211"/>
    </location>
</feature>
<organism evidence="9 10">
    <name type="scientific">Halospina denitrificans</name>
    <dbReference type="NCBI Taxonomy" id="332522"/>
    <lineage>
        <taxon>Bacteria</taxon>
        <taxon>Pseudomonadati</taxon>
        <taxon>Pseudomonadota</taxon>
        <taxon>Gammaproteobacteria</taxon>
        <taxon>Halospina</taxon>
    </lineage>
</organism>
<feature type="transmembrane region" description="Helical" evidence="8">
    <location>
        <begin position="52"/>
        <end position="71"/>
    </location>
</feature>
<evidence type="ECO:0000256" key="8">
    <source>
        <dbReference type="SAM" id="Phobius"/>
    </source>
</evidence>
<evidence type="ECO:0000256" key="7">
    <source>
        <dbReference type="ARBA" id="ARBA00023136"/>
    </source>
</evidence>
<sequence>MRERSRAFFATVNPTVFTTSAIVIVLFVLFGVVFSDTANTVFGIIHSGITHYFGWFYILAVTIFLGFLIWLSLSRYGTIRLGQPYEKPEFSFIGWFSMLFSAGMGIGLVYWSVAEPILHYENPPEGAGTTTDAARQAMVYSFFHWGLHAWAIYVVLGMSVAYFSFRKQLPLTIRSIFYPMLGDRIYGNIGHLIDILAVFGTLFGLATSLGFGAMQLNTGLHILTGIPVSQWVQVGIIASITGVAVMSVISGLDRGLKWLSLFNLGLAMLLMVFVLIVGPTLFNIRFFLESIGSYFNQLTQISLSTDAFGNSEWQKEWTIFYWAWWIAWSPFVGIFIARISRGRTIREFIAGVLLLPSLFVFAWLTTFGGTALHLEMFGEGTAIGAAVAEDTTVALYTTLSMLPFPTLASGIATLLIATYFVTSSDSGTHVVDALISRGSTRSPKRQRVIWGVTEGAIAATLLIVGGEQALNSLQTGSLIAGLPVAVILLVACVSLFRALKQEEPLLHSGKD</sequence>
<feature type="transmembrane region" description="Helical" evidence="8">
    <location>
        <begin position="264"/>
        <end position="288"/>
    </location>
</feature>
<evidence type="ECO:0000256" key="6">
    <source>
        <dbReference type="ARBA" id="ARBA00022989"/>
    </source>
</evidence>
<feature type="transmembrane region" description="Helical" evidence="8">
    <location>
        <begin position="7"/>
        <end position="32"/>
    </location>
</feature>
<keyword evidence="4" id="KW-1003">Cell membrane</keyword>
<evidence type="ECO:0000256" key="4">
    <source>
        <dbReference type="ARBA" id="ARBA00022475"/>
    </source>
</evidence>
<dbReference type="OrthoDB" id="9775735at2"/>
<evidence type="ECO:0000256" key="3">
    <source>
        <dbReference type="ARBA" id="ARBA00022448"/>
    </source>
</evidence>
<evidence type="ECO:0000313" key="10">
    <source>
        <dbReference type="Proteomes" id="UP000295830"/>
    </source>
</evidence>
<keyword evidence="6 8" id="KW-1133">Transmembrane helix</keyword>
<feature type="transmembrane region" description="Helical" evidence="8">
    <location>
        <begin position="319"/>
        <end position="337"/>
    </location>
</feature>
<dbReference type="EMBL" id="SOAX01000001">
    <property type="protein sequence ID" value="TDT44378.1"/>
    <property type="molecule type" value="Genomic_DNA"/>
</dbReference>
<keyword evidence="7 8" id="KW-0472">Membrane</keyword>
<keyword evidence="10" id="KW-1185">Reference proteome</keyword>
<feature type="transmembrane region" description="Helical" evidence="8">
    <location>
        <begin position="394"/>
        <end position="421"/>
    </location>
</feature>
<protein>
    <submittedName>
        <fullName evidence="9">Choline/glycine/proline betaine transport protein</fullName>
    </submittedName>
</protein>
<feature type="transmembrane region" description="Helical" evidence="8">
    <location>
        <begin position="349"/>
        <end position="374"/>
    </location>
</feature>
<keyword evidence="3" id="KW-0813">Transport</keyword>
<accession>A0A4V3ERA4</accession>
<dbReference type="PANTHER" id="PTHR30047">
    <property type="entry name" value="HIGH-AFFINITY CHOLINE TRANSPORT PROTEIN-RELATED"/>
    <property type="match status" value="1"/>
</dbReference>
<name>A0A4V3ERA4_9GAMM</name>
<comment type="subcellular location">
    <subcellularLocation>
        <location evidence="1">Cell membrane</location>
        <topology evidence="1">Multi-pass membrane protein</topology>
    </subcellularLocation>
</comment>
<comment type="similarity">
    <text evidence="2">Belongs to the BCCT transporter (TC 2.A.15) family.</text>
</comment>
<evidence type="ECO:0000256" key="5">
    <source>
        <dbReference type="ARBA" id="ARBA00022692"/>
    </source>
</evidence>
<feature type="transmembrane region" description="Helical" evidence="8">
    <location>
        <begin position="92"/>
        <end position="113"/>
    </location>
</feature>
<evidence type="ECO:0000256" key="2">
    <source>
        <dbReference type="ARBA" id="ARBA00005658"/>
    </source>
</evidence>
<dbReference type="Pfam" id="PF02028">
    <property type="entry name" value="BCCT"/>
    <property type="match status" value="1"/>
</dbReference>
<dbReference type="InterPro" id="IPR000060">
    <property type="entry name" value="BCCT_transptr"/>
</dbReference>
<feature type="transmembrane region" description="Helical" evidence="8">
    <location>
        <begin position="478"/>
        <end position="499"/>
    </location>
</feature>
<evidence type="ECO:0000256" key="1">
    <source>
        <dbReference type="ARBA" id="ARBA00004651"/>
    </source>
</evidence>
<evidence type="ECO:0000313" key="9">
    <source>
        <dbReference type="EMBL" id="TDT44378.1"/>
    </source>
</evidence>
<dbReference type="GO" id="GO:0005886">
    <property type="term" value="C:plasma membrane"/>
    <property type="evidence" value="ECO:0007669"/>
    <property type="project" value="UniProtKB-SubCell"/>
</dbReference>
<gene>
    <name evidence="9" type="ORF">DES49_0480</name>
</gene>
<dbReference type="GO" id="GO:0022857">
    <property type="term" value="F:transmembrane transporter activity"/>
    <property type="evidence" value="ECO:0007669"/>
    <property type="project" value="InterPro"/>
</dbReference>
<feature type="transmembrane region" description="Helical" evidence="8">
    <location>
        <begin position="231"/>
        <end position="252"/>
    </location>
</feature>
<proteinExistence type="inferred from homology"/>
<keyword evidence="5 8" id="KW-0812">Transmembrane</keyword>
<dbReference type="PANTHER" id="PTHR30047:SF7">
    <property type="entry name" value="HIGH-AFFINITY CHOLINE TRANSPORT PROTEIN"/>
    <property type="match status" value="1"/>
</dbReference>
<dbReference type="RefSeq" id="WP_133734763.1">
    <property type="nucleotide sequence ID" value="NZ_SOAX01000001.1"/>
</dbReference>
<feature type="transmembrane region" description="Helical" evidence="8">
    <location>
        <begin position="147"/>
        <end position="165"/>
    </location>
</feature>
<dbReference type="Proteomes" id="UP000295830">
    <property type="component" value="Unassembled WGS sequence"/>
</dbReference>
<reference evidence="9 10" key="1">
    <citation type="submission" date="2019-03" db="EMBL/GenBank/DDBJ databases">
        <title>Genomic Encyclopedia of Type Strains, Phase IV (KMG-IV): sequencing the most valuable type-strain genomes for metagenomic binning, comparative biology and taxonomic classification.</title>
        <authorList>
            <person name="Goeker M."/>
        </authorList>
    </citation>
    <scope>NUCLEOTIDE SEQUENCE [LARGE SCALE GENOMIC DNA]</scope>
    <source>
        <strain evidence="9 10">DSM 15505</strain>
    </source>
</reference>
<dbReference type="NCBIfam" id="TIGR00842">
    <property type="entry name" value="bcct"/>
    <property type="match status" value="1"/>
</dbReference>
<dbReference type="AlphaFoldDB" id="A0A4V3ERA4"/>
<comment type="caution">
    <text evidence="9">The sequence shown here is derived from an EMBL/GenBank/DDBJ whole genome shotgun (WGS) entry which is preliminary data.</text>
</comment>